<dbReference type="Gene3D" id="3.80.10.10">
    <property type="entry name" value="Ribonuclease Inhibitor"/>
    <property type="match status" value="1"/>
</dbReference>
<accession>A0A137NRS1</accession>
<dbReference type="AlphaFoldDB" id="A0A137NRS1"/>
<proteinExistence type="predicted"/>
<dbReference type="SUPFAM" id="SSF52058">
    <property type="entry name" value="L domain-like"/>
    <property type="match status" value="1"/>
</dbReference>
<organism evidence="1 2">
    <name type="scientific">Conidiobolus coronatus (strain ATCC 28846 / CBS 209.66 / NRRL 28638)</name>
    <name type="common">Delacroixia coronata</name>
    <dbReference type="NCBI Taxonomy" id="796925"/>
    <lineage>
        <taxon>Eukaryota</taxon>
        <taxon>Fungi</taxon>
        <taxon>Fungi incertae sedis</taxon>
        <taxon>Zoopagomycota</taxon>
        <taxon>Entomophthoromycotina</taxon>
        <taxon>Entomophthoromycetes</taxon>
        <taxon>Entomophthorales</taxon>
        <taxon>Ancylistaceae</taxon>
        <taxon>Conidiobolus</taxon>
    </lineage>
</organism>
<keyword evidence="2" id="KW-1185">Reference proteome</keyword>
<dbReference type="InterPro" id="IPR032675">
    <property type="entry name" value="LRR_dom_sf"/>
</dbReference>
<gene>
    <name evidence="1" type="ORF">CONCODRAFT_12966</name>
</gene>
<evidence type="ECO:0000313" key="2">
    <source>
        <dbReference type="Proteomes" id="UP000070444"/>
    </source>
</evidence>
<dbReference type="Proteomes" id="UP000070444">
    <property type="component" value="Unassembled WGS sequence"/>
</dbReference>
<dbReference type="EMBL" id="KQ964880">
    <property type="protein sequence ID" value="KXN65441.1"/>
    <property type="molecule type" value="Genomic_DNA"/>
</dbReference>
<evidence type="ECO:0000313" key="1">
    <source>
        <dbReference type="EMBL" id="KXN65441.1"/>
    </source>
</evidence>
<name>A0A137NRS1_CONC2</name>
<protein>
    <submittedName>
        <fullName evidence="1">RNI-like protein</fullName>
    </submittedName>
</protein>
<reference evidence="1 2" key="1">
    <citation type="journal article" date="2015" name="Genome Biol. Evol.">
        <title>Phylogenomic analyses indicate that early fungi evolved digesting cell walls of algal ancestors of land plants.</title>
        <authorList>
            <person name="Chang Y."/>
            <person name="Wang S."/>
            <person name="Sekimoto S."/>
            <person name="Aerts A.L."/>
            <person name="Choi C."/>
            <person name="Clum A."/>
            <person name="LaButti K.M."/>
            <person name="Lindquist E.A."/>
            <person name="Yee Ngan C."/>
            <person name="Ohm R.A."/>
            <person name="Salamov A.A."/>
            <person name="Grigoriev I.V."/>
            <person name="Spatafora J.W."/>
            <person name="Berbee M.L."/>
        </authorList>
    </citation>
    <scope>NUCLEOTIDE SEQUENCE [LARGE SCALE GENOMIC DNA]</scope>
    <source>
        <strain evidence="1 2">NRRL 28638</strain>
    </source>
</reference>
<sequence>MSDFNIYHIINPYKPLTTELDECKKQLSNDLEIFKEYTKSFVLSNSVGYIYLLYEIPCIFPNITTLVLNGSAFTMEALSYLLDSLKYLEDLNLTENLIFKDEEISNEYTINYPISLRSLKLGDNGVMMIKDKFNSVRKMKIIHEGSETYEFTGTHQHLPNLITFDYDLHYDSSEENDDLLEFIILNLQLKNLILFGPNFSLKLFDIIKTLKSLIYLDFKCDYYEELIYEYEMPILYNIKHLNIEAIHYSRLIIENNFPNVEELVIEFDWHRCNEVYDLIQRFPKLKSLKLISLNIFENAIKITLLKLNSLEKLEINFNYREGKFEDIELDVSACDKLKSISITKNECHSPFQKLDHTQTFKAGWDYYYFPHKLFFVKIFNK</sequence>